<feature type="compositionally biased region" description="Polar residues" evidence="2">
    <location>
        <begin position="115"/>
        <end position="128"/>
    </location>
</feature>
<feature type="coiled-coil region" evidence="1">
    <location>
        <begin position="222"/>
        <end position="256"/>
    </location>
</feature>
<evidence type="ECO:0000256" key="2">
    <source>
        <dbReference type="SAM" id="MobiDB-lite"/>
    </source>
</evidence>
<dbReference type="Proteomes" id="UP001608902">
    <property type="component" value="Unassembled WGS sequence"/>
</dbReference>
<evidence type="ECO:0000313" key="3">
    <source>
        <dbReference type="EMBL" id="MFH4977219.1"/>
    </source>
</evidence>
<reference evidence="3 4" key="1">
    <citation type="submission" date="2024-08" db="EMBL/GenBank/DDBJ databases">
        <title>Gnathostoma spinigerum genome.</title>
        <authorList>
            <person name="Gonzalez-Bertolin B."/>
            <person name="Monzon S."/>
            <person name="Zaballos A."/>
            <person name="Jimenez P."/>
            <person name="Dekumyoy P."/>
            <person name="Varona S."/>
            <person name="Cuesta I."/>
            <person name="Sumanam S."/>
            <person name="Adisakwattana P."/>
            <person name="Gasser R.B."/>
            <person name="Hernandez-Gonzalez A."/>
            <person name="Young N.D."/>
            <person name="Perteguer M.J."/>
        </authorList>
    </citation>
    <scope>NUCLEOTIDE SEQUENCE [LARGE SCALE GENOMIC DNA]</scope>
    <source>
        <strain evidence="3">AL3</strain>
        <tissue evidence="3">Liver</tissue>
    </source>
</reference>
<feature type="compositionally biased region" description="Basic and acidic residues" evidence="2">
    <location>
        <begin position="340"/>
        <end position="354"/>
    </location>
</feature>
<feature type="region of interest" description="Disordered" evidence="2">
    <location>
        <begin position="339"/>
        <end position="426"/>
    </location>
</feature>
<keyword evidence="1" id="KW-0175">Coiled coil</keyword>
<accession>A0ABD6EAZ3</accession>
<organism evidence="3 4">
    <name type="scientific">Gnathostoma spinigerum</name>
    <dbReference type="NCBI Taxonomy" id="75299"/>
    <lineage>
        <taxon>Eukaryota</taxon>
        <taxon>Metazoa</taxon>
        <taxon>Ecdysozoa</taxon>
        <taxon>Nematoda</taxon>
        <taxon>Chromadorea</taxon>
        <taxon>Rhabditida</taxon>
        <taxon>Spirurina</taxon>
        <taxon>Gnathostomatomorpha</taxon>
        <taxon>Gnathostomatoidea</taxon>
        <taxon>Gnathostomatidae</taxon>
        <taxon>Gnathostoma</taxon>
    </lineage>
</organism>
<keyword evidence="4" id="KW-1185">Reference proteome</keyword>
<dbReference type="EMBL" id="JBGFUD010002147">
    <property type="protein sequence ID" value="MFH4977219.1"/>
    <property type="molecule type" value="Genomic_DNA"/>
</dbReference>
<feature type="region of interest" description="Disordered" evidence="2">
    <location>
        <begin position="1"/>
        <end position="35"/>
    </location>
</feature>
<name>A0ABD6EAZ3_9BILA</name>
<gene>
    <name evidence="3" type="ORF">AB6A40_003928</name>
</gene>
<evidence type="ECO:0000313" key="4">
    <source>
        <dbReference type="Proteomes" id="UP001608902"/>
    </source>
</evidence>
<proteinExistence type="predicted"/>
<sequence>MMNSSFMKVFKHKKHKNDSSEEKTNDSNYAMSTGRLPTFRSDKKGIYIGGTSWSQPTAPYAFISASGKCKATRSCPAGIICPPLNAATSFVYRSSRRYNSKQQDSEFLLREHDTGSTPTDTAMKTSGYESCDASIPSTTDSNRNEFGLLTDSDNDNIFLRQVQQYEYELKKVRRWYHDERLRHEEQLCAAQEVNDELRKSLKKNKRALLMTQRSLDLERKNNQILRKRLSEAEHIINELRKSVRLARRREEVLKCERCSRNSIMHREGAGEALCSLSESNGYLVGSANKENFPQIERSSTPDEVRNFRAEKGEILQEAETNVYDIVYCVERSWQPGGSEAHQECQKIRENDSRGSKQSLRRAYSDGDLAVSSRLNNSEKNSSSVSPEDVKANEEATTIYETRKDGEKLADLDDESEGYTNASSDSEDTKTRHFVCRQLKRRGDVIKFRPPRPTFRESTFRQYGRQERIALAEFEYLLDFSTDVSSSSPEWYERTAKLCGSTL</sequence>
<evidence type="ECO:0000256" key="1">
    <source>
        <dbReference type="SAM" id="Coils"/>
    </source>
</evidence>
<protein>
    <submittedName>
        <fullName evidence="3">Uncharacterized protein</fullName>
    </submittedName>
</protein>
<feature type="region of interest" description="Disordered" evidence="2">
    <location>
        <begin position="112"/>
        <end position="139"/>
    </location>
</feature>
<feature type="compositionally biased region" description="Polar residues" evidence="2">
    <location>
        <begin position="372"/>
        <end position="385"/>
    </location>
</feature>
<comment type="caution">
    <text evidence="3">The sequence shown here is derived from an EMBL/GenBank/DDBJ whole genome shotgun (WGS) entry which is preliminary data.</text>
</comment>
<feature type="compositionally biased region" description="Basic and acidic residues" evidence="2">
    <location>
        <begin position="400"/>
        <end position="410"/>
    </location>
</feature>
<dbReference type="AlphaFoldDB" id="A0ABD6EAZ3"/>